<dbReference type="AlphaFoldDB" id="A0A6I6A7B8"/>
<accession>A0A6I6A7B8</accession>
<evidence type="ECO:0000313" key="1">
    <source>
        <dbReference type="EMBL" id="QGQ21966.1"/>
    </source>
</evidence>
<dbReference type="Proteomes" id="UP000427281">
    <property type="component" value="Chromosome"/>
</dbReference>
<evidence type="ECO:0000313" key="2">
    <source>
        <dbReference type="Proteomes" id="UP000427281"/>
    </source>
</evidence>
<reference evidence="1 2" key="1">
    <citation type="submission" date="2019-09" db="EMBL/GenBank/DDBJ databases">
        <title>Gimesia benthica sp. nov., a novel bacterium isolated from deep-sea water of the Northwest Indian Ocean.</title>
        <authorList>
            <person name="Dai X."/>
        </authorList>
    </citation>
    <scope>NUCLEOTIDE SEQUENCE [LARGE SCALE GENOMIC DNA]</scope>
    <source>
        <strain evidence="1 2">E7</strain>
    </source>
</reference>
<sequence length="93" mass="10755">MAEMRPTDNQEILDRIYSAIFHNRLRDYVDSDDGLNVLQDRTFDLTESIQRLLVDDAPSSIENEDVEKILGADDFRDHLFQAITELNNPHHGV</sequence>
<proteinExistence type="predicted"/>
<organism evidence="1 2">
    <name type="scientific">Gimesia benthica</name>
    <dbReference type="NCBI Taxonomy" id="2608982"/>
    <lineage>
        <taxon>Bacteria</taxon>
        <taxon>Pseudomonadati</taxon>
        <taxon>Planctomycetota</taxon>
        <taxon>Planctomycetia</taxon>
        <taxon>Planctomycetales</taxon>
        <taxon>Planctomycetaceae</taxon>
        <taxon>Gimesia</taxon>
    </lineage>
</organism>
<name>A0A6I6A7B8_9PLAN</name>
<gene>
    <name evidence="1" type="ORF">F1728_04345</name>
</gene>
<protein>
    <submittedName>
        <fullName evidence="1">Uncharacterized protein</fullName>
    </submittedName>
</protein>
<keyword evidence="2" id="KW-1185">Reference proteome</keyword>
<dbReference type="RefSeq" id="WP_155363057.1">
    <property type="nucleotide sequence ID" value="NZ_CP043930.1"/>
</dbReference>
<dbReference type="KEGG" id="gim:F1728_04345"/>
<dbReference type="EMBL" id="CP043930">
    <property type="protein sequence ID" value="QGQ21966.1"/>
    <property type="molecule type" value="Genomic_DNA"/>
</dbReference>